<gene>
    <name evidence="1" type="ORF">I350_04841</name>
</gene>
<dbReference type="Proteomes" id="UP000095149">
    <property type="component" value="Unassembled WGS sequence"/>
</dbReference>
<accession>A0A1E3JY60</accession>
<evidence type="ECO:0000313" key="2">
    <source>
        <dbReference type="Proteomes" id="UP000095149"/>
    </source>
</evidence>
<evidence type="ECO:0000313" key="1">
    <source>
        <dbReference type="EMBL" id="ODO05780.1"/>
    </source>
</evidence>
<proteinExistence type="predicted"/>
<sequence length="219" mass="24888">MSPPTSSTEHPAISIPWKCVLLCRPMTYCKGYLILRGSSRPPELDPTTASVPYHSLGFTCLPLLHAKWVRAVAGQPRHCTYKWHSVYYGDPYATDAQSGQVRSTLYIETRDEQVTPKGDDLRLVLPHERGYLGLLTDSRPDFADVMKQPLPKIKQLGPKSWREEYGVYTFASRAMLVWRDDQGVERESVVDVRGESRLSLEFPRGGVRPTRRERGGIDR</sequence>
<name>A0A1E3JY60_9TREE</name>
<reference evidence="1 2" key="1">
    <citation type="submission" date="2016-06" db="EMBL/GenBank/DDBJ databases">
        <title>Evolution of pathogenesis and genome organization in the Tremellales.</title>
        <authorList>
            <person name="Cuomo C."/>
            <person name="Litvintseva A."/>
            <person name="Heitman J."/>
            <person name="Chen Y."/>
            <person name="Sun S."/>
            <person name="Springer D."/>
            <person name="Dromer F."/>
            <person name="Young S."/>
            <person name="Zeng Q."/>
            <person name="Chapman S."/>
            <person name="Gujja S."/>
            <person name="Saif S."/>
            <person name="Birren B."/>
        </authorList>
    </citation>
    <scope>NUCLEOTIDE SEQUENCE [LARGE SCALE GENOMIC DNA]</scope>
    <source>
        <strain evidence="1 2">CBS 6273</strain>
    </source>
</reference>
<protein>
    <submittedName>
        <fullName evidence="1">Uncharacterized protein</fullName>
    </submittedName>
</protein>
<organism evidence="1 2">
    <name type="scientific">Cryptococcus amylolentus CBS 6273</name>
    <dbReference type="NCBI Taxonomy" id="1296118"/>
    <lineage>
        <taxon>Eukaryota</taxon>
        <taxon>Fungi</taxon>
        <taxon>Dikarya</taxon>
        <taxon>Basidiomycota</taxon>
        <taxon>Agaricomycotina</taxon>
        <taxon>Tremellomycetes</taxon>
        <taxon>Tremellales</taxon>
        <taxon>Cryptococcaceae</taxon>
        <taxon>Cryptococcus</taxon>
    </lineage>
</organism>
<comment type="caution">
    <text evidence="1">The sequence shown here is derived from an EMBL/GenBank/DDBJ whole genome shotgun (WGS) entry which is preliminary data.</text>
</comment>
<dbReference type="EMBL" id="MEKH01000007">
    <property type="protein sequence ID" value="ODO05780.1"/>
    <property type="molecule type" value="Genomic_DNA"/>
</dbReference>
<dbReference type="AlphaFoldDB" id="A0A1E3JY60"/>